<evidence type="ECO:0000313" key="4">
    <source>
        <dbReference type="EnsemblMetazoa" id="XP_001607836"/>
    </source>
</evidence>
<sequence length="607" mass="67581">MTWLPADNSAICNSDPSNYSCQSAFLTFLQFLVHYTSKSSTPKVDNISEETNEYDFIIVGAGSAGCVLSNRLTEIKKWTVLLLEAGDEQPLITEIPGMIPLLFGSSIDYGYQTQPEPVACRSSKNNSCYWPRGKVMGGSSSINFMWYIRGNKQDFNDWEDLGNPGWGYDDVLPYFKKSEALRDPSIATDTQESHGFSGYLSVDYFPYHDVNNDIMIEAWKELGLQEVDYNSETQIGVSRMQSSSIDGMRQSTNQAFIDPIRGRRRNLTIKTKSHVTRIIIDPKTKRAKGVEYLNAEGTKKQVFARKEVILSAGAIDSPKLLMLSGIGPAEELREAGINLIKDLPVGHNLHDHVTMAPVVTIHLNETATVKSPMQMQSDVSQWLRTHDGPLSSVGAVDWVAYFQTPLETREGVPDIEVGSLFYVNDECKSSEDCNYYPYPYYDTLTIYAALTAPKSRGVLKLNKADPLWGKPLIYVNYLTHPEDVKVMVAGAHIVSKLANTKVLKEKNLVRSTKPVSGCENLDINSSEYFECVAKTNTMTSYHPVGTCKMGPKSDCEAVVDPRLRVYGIEGLRVIDASIMPLITKGTTNAPTIMIAEKGSDMIKEDWL</sequence>
<dbReference type="InterPro" id="IPR036188">
    <property type="entry name" value="FAD/NAD-bd_sf"/>
</dbReference>
<dbReference type="Pfam" id="PF00732">
    <property type="entry name" value="GMC_oxred_N"/>
    <property type="match status" value="1"/>
</dbReference>
<dbReference type="Proteomes" id="UP000002358">
    <property type="component" value="Chromosome 5"/>
</dbReference>
<keyword evidence="2" id="KW-0274">FAD</keyword>
<dbReference type="Gene3D" id="3.50.50.60">
    <property type="entry name" value="FAD/NAD(P)-binding domain"/>
    <property type="match status" value="1"/>
</dbReference>
<gene>
    <name evidence="4" type="primary">100124023</name>
</gene>
<dbReference type="InterPro" id="IPR000172">
    <property type="entry name" value="GMC_OxRdtase_N"/>
</dbReference>
<feature type="binding site" evidence="2">
    <location>
        <position position="275"/>
    </location>
    <ligand>
        <name>FAD</name>
        <dbReference type="ChEBI" id="CHEBI:57692"/>
    </ligand>
</feature>
<dbReference type="PANTHER" id="PTHR11552">
    <property type="entry name" value="GLUCOSE-METHANOL-CHOLINE GMC OXIDOREDUCTASE"/>
    <property type="match status" value="1"/>
</dbReference>
<keyword evidence="5" id="KW-1185">Reference proteome</keyword>
<proteinExistence type="inferred from homology"/>
<evidence type="ECO:0000259" key="3">
    <source>
        <dbReference type="PROSITE" id="PS00624"/>
    </source>
</evidence>
<evidence type="ECO:0000256" key="2">
    <source>
        <dbReference type="PIRSR" id="PIRSR000137-2"/>
    </source>
</evidence>
<dbReference type="Pfam" id="PF05199">
    <property type="entry name" value="GMC_oxred_C"/>
    <property type="match status" value="1"/>
</dbReference>
<dbReference type="GO" id="GO:0016614">
    <property type="term" value="F:oxidoreductase activity, acting on CH-OH group of donors"/>
    <property type="evidence" value="ECO:0007669"/>
    <property type="project" value="InterPro"/>
</dbReference>
<dbReference type="KEGG" id="nvi:100124023"/>
<dbReference type="SUPFAM" id="SSF54373">
    <property type="entry name" value="FAD-linked reductases, C-terminal domain"/>
    <property type="match status" value="1"/>
</dbReference>
<comment type="cofactor">
    <cofactor evidence="2">
        <name>FAD</name>
        <dbReference type="ChEBI" id="CHEBI:57692"/>
    </cofactor>
</comment>
<name>A0A7M7GHT7_NASVI</name>
<reference evidence="4" key="1">
    <citation type="submission" date="2021-01" db="UniProtKB">
        <authorList>
            <consortium name="EnsemblMetazoa"/>
        </authorList>
    </citation>
    <scope>IDENTIFICATION</scope>
</reference>
<evidence type="ECO:0000313" key="5">
    <source>
        <dbReference type="Proteomes" id="UP000002358"/>
    </source>
</evidence>
<evidence type="ECO:0000256" key="1">
    <source>
        <dbReference type="ARBA" id="ARBA00010790"/>
    </source>
</evidence>
<comment type="similarity">
    <text evidence="1">Belongs to the GMC oxidoreductase family.</text>
</comment>
<dbReference type="InterPro" id="IPR007867">
    <property type="entry name" value="GMC_OxRtase_C"/>
</dbReference>
<feature type="domain" description="Glucose-methanol-choline oxidoreductase N-terminal" evidence="3">
    <location>
        <begin position="313"/>
        <end position="327"/>
    </location>
</feature>
<protein>
    <recommendedName>
        <fullName evidence="3">Glucose-methanol-choline oxidoreductase N-terminal domain-containing protein</fullName>
    </recommendedName>
</protein>
<dbReference type="PANTHER" id="PTHR11552:SF154">
    <property type="entry name" value="FI04917P"/>
    <property type="match status" value="1"/>
</dbReference>
<dbReference type="SUPFAM" id="SSF51905">
    <property type="entry name" value="FAD/NAD(P)-binding domain"/>
    <property type="match status" value="1"/>
</dbReference>
<dbReference type="InParanoid" id="A0A7M7GHT7"/>
<dbReference type="OMA" id="NTGHWEL"/>
<feature type="binding site" evidence="2">
    <location>
        <position position="135"/>
    </location>
    <ligand>
        <name>FAD</name>
        <dbReference type="ChEBI" id="CHEBI:57692"/>
    </ligand>
</feature>
<dbReference type="PIRSF" id="PIRSF000137">
    <property type="entry name" value="Alcohol_oxidase"/>
    <property type="match status" value="1"/>
</dbReference>
<dbReference type="SMR" id="A0A7M7GHT7"/>
<dbReference type="OrthoDB" id="269227at2759"/>
<organism evidence="4 5">
    <name type="scientific">Nasonia vitripennis</name>
    <name type="common">Parasitic wasp</name>
    <dbReference type="NCBI Taxonomy" id="7425"/>
    <lineage>
        <taxon>Eukaryota</taxon>
        <taxon>Metazoa</taxon>
        <taxon>Ecdysozoa</taxon>
        <taxon>Arthropoda</taxon>
        <taxon>Hexapoda</taxon>
        <taxon>Insecta</taxon>
        <taxon>Pterygota</taxon>
        <taxon>Neoptera</taxon>
        <taxon>Endopterygota</taxon>
        <taxon>Hymenoptera</taxon>
        <taxon>Apocrita</taxon>
        <taxon>Proctotrupomorpha</taxon>
        <taxon>Chalcidoidea</taxon>
        <taxon>Pteromalidae</taxon>
        <taxon>Pteromalinae</taxon>
        <taxon>Nasonia</taxon>
    </lineage>
</organism>
<accession>A0A7M7GHT7</accession>
<dbReference type="InterPro" id="IPR012132">
    <property type="entry name" value="GMC_OxRdtase"/>
</dbReference>
<keyword evidence="2" id="KW-0285">Flavoprotein</keyword>
<dbReference type="AlphaFoldDB" id="A0A7M7GHT7"/>
<dbReference type="GO" id="GO:0050660">
    <property type="term" value="F:flavin adenine dinucleotide binding"/>
    <property type="evidence" value="ECO:0007669"/>
    <property type="project" value="InterPro"/>
</dbReference>
<dbReference type="PROSITE" id="PS00624">
    <property type="entry name" value="GMC_OXRED_2"/>
    <property type="match status" value="1"/>
</dbReference>
<dbReference type="Gene3D" id="3.30.560.10">
    <property type="entry name" value="Glucose Oxidase, domain 3"/>
    <property type="match status" value="1"/>
</dbReference>
<dbReference type="EnsemblMetazoa" id="XM_001607786">
    <property type="protein sequence ID" value="XP_001607836"/>
    <property type="gene ID" value="LOC100124023"/>
</dbReference>